<accession>A0A0L1JSL4</accession>
<dbReference type="InterPro" id="IPR058163">
    <property type="entry name" value="LysR-type_TF_proteobact-type"/>
</dbReference>
<evidence type="ECO:0000256" key="1">
    <source>
        <dbReference type="ARBA" id="ARBA00009437"/>
    </source>
</evidence>
<dbReference type="GO" id="GO:0003700">
    <property type="term" value="F:DNA-binding transcription factor activity"/>
    <property type="evidence" value="ECO:0007669"/>
    <property type="project" value="TreeGrafter"/>
</dbReference>
<evidence type="ECO:0000313" key="3">
    <source>
        <dbReference type="Proteomes" id="UP000036938"/>
    </source>
</evidence>
<sequence length="245" mass="27305">MTEIYGTVLFVKKKTRWELTKEGEALVRVIEAFEKGLHDLDRNNGLALTSGRTVKIATVDFLCVTHMMPHLGEFVADNPGLGVEFVCSDTRVSLAYGEADVSVRLSRPQEGRLVGRKTAEISLSPYKGAGDHSGDWIGLGEELDWTPEMRMARDLFGRPPILRVQSFDAMRRGASTSGLACVIPDSMATPDLGLTRMMPDQPSVMREIWVIYHETRKMDPVVRLTADWIHRCFEAVDDVPARSVA</sequence>
<dbReference type="EMBL" id="AQQZ01000002">
    <property type="protein sequence ID" value="KNG94774.1"/>
    <property type="molecule type" value="Genomic_DNA"/>
</dbReference>
<dbReference type="PANTHER" id="PTHR30537:SF3">
    <property type="entry name" value="TRANSCRIPTIONAL REGULATORY PROTEIN"/>
    <property type="match status" value="1"/>
</dbReference>
<dbReference type="GO" id="GO:0043565">
    <property type="term" value="F:sequence-specific DNA binding"/>
    <property type="evidence" value="ECO:0007669"/>
    <property type="project" value="TreeGrafter"/>
</dbReference>
<proteinExistence type="inferred from homology"/>
<reference evidence="2 3" key="1">
    <citation type="journal article" date="2015" name="Int. J. Syst. Evol. Microbiol.">
        <title>Aestuariivita atlantica sp. nov., isolated from deep sea sediment of the Atlantic Ocean.</title>
        <authorList>
            <person name="Li G."/>
            <person name="Lai Q."/>
            <person name="Du Y."/>
            <person name="Liu X."/>
            <person name="Sun F."/>
            <person name="Shao Z."/>
        </authorList>
    </citation>
    <scope>NUCLEOTIDE SEQUENCE [LARGE SCALE GENOMIC DNA]</scope>
    <source>
        <strain evidence="2 3">22II-S11-z3</strain>
    </source>
</reference>
<dbReference type="Proteomes" id="UP000036938">
    <property type="component" value="Unassembled WGS sequence"/>
</dbReference>
<keyword evidence="3" id="KW-1185">Reference proteome</keyword>
<dbReference type="STRING" id="1317121.ATO11_05120"/>
<comment type="similarity">
    <text evidence="1">Belongs to the LysR transcriptional regulatory family.</text>
</comment>
<name>A0A0L1JSL4_9RHOB</name>
<dbReference type="PANTHER" id="PTHR30537">
    <property type="entry name" value="HTH-TYPE TRANSCRIPTIONAL REGULATOR"/>
    <property type="match status" value="1"/>
</dbReference>
<dbReference type="Gene3D" id="3.40.190.10">
    <property type="entry name" value="Periplasmic binding protein-like II"/>
    <property type="match status" value="1"/>
</dbReference>
<protein>
    <recommendedName>
        <fullName evidence="4">HTH lysR-type domain-containing protein</fullName>
    </recommendedName>
</protein>
<dbReference type="SUPFAM" id="SSF53850">
    <property type="entry name" value="Periplasmic binding protein-like II"/>
    <property type="match status" value="1"/>
</dbReference>
<evidence type="ECO:0008006" key="4">
    <source>
        <dbReference type="Google" id="ProtNLM"/>
    </source>
</evidence>
<organism evidence="2 3">
    <name type="scientific">Pseudaestuariivita atlantica</name>
    <dbReference type="NCBI Taxonomy" id="1317121"/>
    <lineage>
        <taxon>Bacteria</taxon>
        <taxon>Pseudomonadati</taxon>
        <taxon>Pseudomonadota</taxon>
        <taxon>Alphaproteobacteria</taxon>
        <taxon>Rhodobacterales</taxon>
        <taxon>Paracoccaceae</taxon>
        <taxon>Pseudaestuariivita</taxon>
    </lineage>
</organism>
<dbReference type="AlphaFoldDB" id="A0A0L1JSL4"/>
<dbReference type="GO" id="GO:0006351">
    <property type="term" value="P:DNA-templated transcription"/>
    <property type="evidence" value="ECO:0007669"/>
    <property type="project" value="TreeGrafter"/>
</dbReference>
<comment type="caution">
    <text evidence="2">The sequence shown here is derived from an EMBL/GenBank/DDBJ whole genome shotgun (WGS) entry which is preliminary data.</text>
</comment>
<gene>
    <name evidence="2" type="ORF">ATO11_05120</name>
</gene>
<evidence type="ECO:0000313" key="2">
    <source>
        <dbReference type="EMBL" id="KNG94774.1"/>
    </source>
</evidence>